<evidence type="ECO:0000256" key="1">
    <source>
        <dbReference type="SAM" id="MobiDB-lite"/>
    </source>
</evidence>
<organism evidence="5 6">
    <name type="scientific">Okibacterium fritillariae</name>
    <dbReference type="NCBI Taxonomy" id="123320"/>
    <lineage>
        <taxon>Bacteria</taxon>
        <taxon>Bacillati</taxon>
        <taxon>Actinomycetota</taxon>
        <taxon>Actinomycetes</taxon>
        <taxon>Micrococcales</taxon>
        <taxon>Microbacteriaceae</taxon>
        <taxon>Okibacterium</taxon>
    </lineage>
</organism>
<dbReference type="PANTHER" id="PTHR48125">
    <property type="entry name" value="LP07818P1"/>
    <property type="match status" value="1"/>
</dbReference>
<keyword evidence="6" id="KW-1185">Reference proteome</keyword>
<dbReference type="EMBL" id="FUZP01000003">
    <property type="protein sequence ID" value="SKC67573.1"/>
    <property type="molecule type" value="Genomic_DNA"/>
</dbReference>
<feature type="compositionally biased region" description="Low complexity" evidence="1">
    <location>
        <begin position="668"/>
        <end position="678"/>
    </location>
</feature>
<evidence type="ECO:0000256" key="2">
    <source>
        <dbReference type="SAM" id="Phobius"/>
    </source>
</evidence>
<dbReference type="GO" id="GO:0005975">
    <property type="term" value="P:carbohydrate metabolic process"/>
    <property type="evidence" value="ECO:0007669"/>
    <property type="project" value="UniProtKB-ARBA"/>
</dbReference>
<dbReference type="RefSeq" id="WP_079728563.1">
    <property type="nucleotide sequence ID" value="NZ_FUZP01000003.1"/>
</dbReference>
<dbReference type="Gene3D" id="2.60.40.230">
    <property type="entry name" value="Neocarzinostatin-like"/>
    <property type="match status" value="1"/>
</dbReference>
<dbReference type="PANTHER" id="PTHR48125:SF10">
    <property type="entry name" value="OS12G0136300 PROTEIN"/>
    <property type="match status" value="1"/>
</dbReference>
<dbReference type="Proteomes" id="UP000190857">
    <property type="component" value="Unassembled WGS sequence"/>
</dbReference>
<feature type="region of interest" description="Disordered" evidence="1">
    <location>
        <begin position="652"/>
        <end position="679"/>
    </location>
</feature>
<dbReference type="InterPro" id="IPR007331">
    <property type="entry name" value="Htaa"/>
</dbReference>
<name>A0A1T5KV93_9MICO</name>
<keyword evidence="2" id="KW-0812">Transmembrane</keyword>
<feature type="domain" description="Htaa" evidence="3">
    <location>
        <begin position="681"/>
        <end position="824"/>
    </location>
</feature>
<feature type="compositionally biased region" description="Pro residues" evidence="1">
    <location>
        <begin position="655"/>
        <end position="667"/>
    </location>
</feature>
<dbReference type="AlphaFoldDB" id="A0A1T5KV93"/>
<dbReference type="InterPro" id="IPR032109">
    <property type="entry name" value="Big_3_5"/>
</dbReference>
<dbReference type="STRING" id="123320.SAMN06309945_2527"/>
<dbReference type="InterPro" id="IPR013783">
    <property type="entry name" value="Ig-like_fold"/>
</dbReference>
<reference evidence="5 6" key="1">
    <citation type="submission" date="2017-02" db="EMBL/GenBank/DDBJ databases">
        <authorList>
            <person name="Peterson S.W."/>
        </authorList>
    </citation>
    <scope>NUCLEOTIDE SEQUENCE [LARGE SCALE GENOMIC DNA]</scope>
    <source>
        <strain evidence="5 6">VKM Ac-2059</strain>
    </source>
</reference>
<dbReference type="OrthoDB" id="7210788at2"/>
<dbReference type="Pfam" id="PF16640">
    <property type="entry name" value="Big_3_5"/>
    <property type="match status" value="1"/>
</dbReference>
<feature type="domain" description="Htaa" evidence="3">
    <location>
        <begin position="968"/>
        <end position="1125"/>
    </location>
</feature>
<feature type="domain" description="Bacterial Ig-like" evidence="4">
    <location>
        <begin position="565"/>
        <end position="649"/>
    </location>
</feature>
<gene>
    <name evidence="5" type="ORF">SAMN06309945_2527</name>
</gene>
<accession>A0A1T5KV93</accession>
<dbReference type="Gene3D" id="2.60.40.10">
    <property type="entry name" value="Immunoglobulins"/>
    <property type="match status" value="1"/>
</dbReference>
<evidence type="ECO:0000313" key="6">
    <source>
        <dbReference type="Proteomes" id="UP000190857"/>
    </source>
</evidence>
<proteinExistence type="predicted"/>
<feature type="transmembrane region" description="Helical" evidence="2">
    <location>
        <begin position="1167"/>
        <end position="1189"/>
    </location>
</feature>
<evidence type="ECO:0000259" key="3">
    <source>
        <dbReference type="Pfam" id="PF04213"/>
    </source>
</evidence>
<keyword evidence="2" id="KW-1133">Transmembrane helix</keyword>
<sequence length="1218" mass="122698">MTTHPSAQPGPRTRRPLRAALASLTAGLLIVGGSFAGATAATAEALAPDSATATVAPEQSAAATQAAAVVAAPVLTVTPATDVDPAVSNTFTVTGTGYVGDAAVNGAYVVLGEKAKWAGEGPLPAEGWAALSWVMPRQIVDGKFTTTLTIPAGTFDASKAYHVGTSAAHGLSVTNRSLDAFAAIGIRQPAPVADPKITVTPAADIDPAVANTFTITGTGFVGPGAASGAYVVLGEKAKWSGEGPLPAEGWAGLAWVMPRQIVDGKFTATLTIPAGTFDPSKAYHVGTSAAHGLSVTNRSLDSFADLSIRQPTPVADPKITVTPASDIDPAVENTFTVTGTGFVGDAAVNGAYVVLGEKAKWAGEGPLPSTGWAALSWVMPRQIVDGKFTVTLKIPAGTFDPSKDYHVATSAAHGLSITNRTLDSFAGLAIRQPVPVAQPKITVTPASAIDPAVENTFTVKGTGFTGEAAANGAYVLLGDRAIWSGNGPLIADGWLSTNWVMPRQIVDGAFTLTIKIPAGALAYGVDYQVATSAAHGLSVTNRSLDTFQQLTLVPQPAKSTSTTLAASATSISVGDSVRFDLTVTPAVDGTVTLLDGFTVLARDVPVRAGSGSFSTSTLSAGVHSITARFLPNPSTGLDPSTSNRVTISVSSIITPEPPTPPTPPTAPTTPTAPVSDPTRAGSLSWGVVSSFRAYITGPIAKGSIQVSGGATSSGGAFQFGQSNGSFDLGSNTGSAGYSGAVRFTGHGGVLDVTLANPQIQVTSAAAGTLSATVNGTPSTLATLDLQSAARSTTGNSVTYRNAPVTFTAAGSEVFQGRYATGDPLTFTIGVAGAAPAGTAGTVAQASGAAASASTTPRLPATAPASTGIVLTDETRAKLIAGDEVTVSADGFQPNEKNIRVVVYSTPTVLASGLSADASGVVTWTGKLPATLEPGEHTLTFQGSISKGVVFELPAVTTLAAGSCLVENATLDWGFKESFRNYIEGIARGGWELTDGATYTYPTFGFTGGKGSYNPEESSGVVSFGGSIRFTGHDGALNTTLTNPQIEFVDDTTAYILLDVSGTTQDGQAIADTAIRFAKLDLASGTFAEDAGSVTGADIAAVLTDEGAAAFGTYAAGEELDPVAFTVPLPADCGVAAAPAAEEETEVTTTDAQAEVAAPAASAGDTSWIVWAIVAAFVLLAALALVWLVVARRRAASAAAATGSGSGPASNDVTPGPLV</sequence>
<evidence type="ECO:0000313" key="5">
    <source>
        <dbReference type="EMBL" id="SKC67573.1"/>
    </source>
</evidence>
<evidence type="ECO:0000259" key="4">
    <source>
        <dbReference type="Pfam" id="PF16640"/>
    </source>
</evidence>
<dbReference type="Pfam" id="PF04213">
    <property type="entry name" value="HtaA"/>
    <property type="match status" value="2"/>
</dbReference>
<keyword evidence="2" id="KW-0472">Membrane</keyword>
<protein>
    <submittedName>
        <fullName evidence="5">Ig-like domain (Group 3)</fullName>
    </submittedName>
</protein>